<sequence length="218" mass="25793">MDLVKEVLEGQKIFYFAPPTKENLVFFRDYEKYETTEWIGKTLFNQWQGIAVVPAGYIHFVYTPLDSISIGGSYLTEDFFKLQFQKSKNEEKKVMYQGFRDVMFCYIEHILIPDVIKIEDSEPVNQAPVSRQISLFIFSRSTFLLYAKKLVELVFYSQMNLYSLSYLHFPESSNNIQYRPRNSTLYRKVHEVQLNLFKKKLTMGECLININFITDETN</sequence>
<evidence type="ECO:0000313" key="2">
    <source>
        <dbReference type="EMBL" id="EFP13210.1"/>
    </source>
</evidence>
<dbReference type="PANTHER" id="PTHR23123">
    <property type="entry name" value="PHD/F-BOX CONTAINING PROTEIN"/>
    <property type="match status" value="1"/>
</dbReference>
<reference evidence="2" key="1">
    <citation type="submission" date="2007-07" db="EMBL/GenBank/DDBJ databases">
        <title>PCAP assembly of the Caenorhabditis remanei genome.</title>
        <authorList>
            <consortium name="The Caenorhabditis remanei Sequencing Consortium"/>
            <person name="Wilson R.K."/>
        </authorList>
    </citation>
    <scope>NUCLEOTIDE SEQUENCE [LARGE SCALE GENOMIC DNA]</scope>
    <source>
        <strain evidence="2">PB4641</strain>
    </source>
</reference>
<evidence type="ECO:0008006" key="4">
    <source>
        <dbReference type="Google" id="ProtNLM"/>
    </source>
</evidence>
<proteinExistence type="predicted"/>
<dbReference type="InterPro" id="IPR050690">
    <property type="entry name" value="JHDM1_Histone_Demethylase"/>
</dbReference>
<dbReference type="eggNOG" id="KOG1633">
    <property type="taxonomic scope" value="Eukaryota"/>
</dbReference>
<dbReference type="AlphaFoldDB" id="E3N014"/>
<protein>
    <recommendedName>
        <fullName evidence="4">JmjC domain-containing protein</fullName>
    </recommendedName>
</protein>
<dbReference type="STRING" id="31234.E3N014"/>
<dbReference type="OrthoDB" id="5876800at2759"/>
<accession>E3N014</accession>
<name>E3N014_CAERE</name>
<gene>
    <name evidence="2" type="ORF">CRE_08442</name>
</gene>
<dbReference type="InParanoid" id="E3N014"/>
<dbReference type="SUPFAM" id="SSF51197">
    <property type="entry name" value="Clavaminate synthase-like"/>
    <property type="match status" value="1"/>
</dbReference>
<dbReference type="HOGENOM" id="CLU_1267951_0_0_1"/>
<dbReference type="Proteomes" id="UP000008281">
    <property type="component" value="Unassembled WGS sequence"/>
</dbReference>
<organism evidence="3">
    <name type="scientific">Caenorhabditis remanei</name>
    <name type="common">Caenorhabditis vulgaris</name>
    <dbReference type="NCBI Taxonomy" id="31234"/>
    <lineage>
        <taxon>Eukaryota</taxon>
        <taxon>Metazoa</taxon>
        <taxon>Ecdysozoa</taxon>
        <taxon>Nematoda</taxon>
        <taxon>Chromadorea</taxon>
        <taxon>Rhabditida</taxon>
        <taxon>Rhabditina</taxon>
        <taxon>Rhabditomorpha</taxon>
        <taxon>Rhabditoidea</taxon>
        <taxon>Rhabditidae</taxon>
        <taxon>Peloderinae</taxon>
        <taxon>Caenorhabditis</taxon>
    </lineage>
</organism>
<dbReference type="Gene3D" id="2.60.120.650">
    <property type="entry name" value="Cupin"/>
    <property type="match status" value="1"/>
</dbReference>
<dbReference type="GO" id="GO:0046872">
    <property type="term" value="F:metal ion binding"/>
    <property type="evidence" value="ECO:0007669"/>
    <property type="project" value="UniProtKB-KW"/>
</dbReference>
<keyword evidence="1" id="KW-0479">Metal-binding</keyword>
<evidence type="ECO:0000313" key="3">
    <source>
        <dbReference type="Proteomes" id="UP000008281"/>
    </source>
</evidence>
<evidence type="ECO:0000256" key="1">
    <source>
        <dbReference type="ARBA" id="ARBA00022723"/>
    </source>
</evidence>
<dbReference type="EMBL" id="DS268503">
    <property type="protein sequence ID" value="EFP13210.1"/>
    <property type="molecule type" value="Genomic_DNA"/>
</dbReference>
<keyword evidence="3" id="KW-1185">Reference proteome</keyword>